<dbReference type="EMBL" id="NWSH01000046">
    <property type="protein sequence ID" value="PCG80247.1"/>
    <property type="molecule type" value="Genomic_DNA"/>
</dbReference>
<evidence type="ECO:0000313" key="2">
    <source>
        <dbReference type="EMBL" id="PCG80246.1"/>
    </source>
</evidence>
<accession>A0A2A4K8B5</accession>
<name>A0A2A4K8B5_HELVI</name>
<evidence type="ECO:0000259" key="1">
    <source>
        <dbReference type="Pfam" id="PF13905"/>
    </source>
</evidence>
<protein>
    <recommendedName>
        <fullName evidence="1">Thioredoxin-like fold domain-containing protein</fullName>
    </recommendedName>
</protein>
<dbReference type="EMBL" id="NWSH01000046">
    <property type="protein sequence ID" value="PCG80246.1"/>
    <property type="molecule type" value="Genomic_DNA"/>
</dbReference>
<reference evidence="2" key="1">
    <citation type="submission" date="2017-09" db="EMBL/GenBank/DDBJ databases">
        <title>Contemporary evolution of a Lepidopteran species, Heliothis virescens, in response to modern agricultural practices.</title>
        <authorList>
            <person name="Fritz M.L."/>
            <person name="Deyonke A.M."/>
            <person name="Papanicolaou A."/>
            <person name="Micinski S."/>
            <person name="Westbrook J."/>
            <person name="Gould F."/>
        </authorList>
    </citation>
    <scope>NUCLEOTIDE SEQUENCE [LARGE SCALE GENOMIC DNA]</scope>
    <source>
        <strain evidence="2">HvINT-</strain>
        <tissue evidence="2">Whole body</tissue>
    </source>
</reference>
<proteinExistence type="predicted"/>
<gene>
    <name evidence="2" type="ORF">B5V51_9780</name>
    <name evidence="3" type="ORF">B5V51_9781</name>
</gene>
<dbReference type="STRING" id="7102.A0A2A4K8B5"/>
<comment type="caution">
    <text evidence="2">The sequence shown here is derived from an EMBL/GenBank/DDBJ whole genome shotgun (WGS) entry which is preliminary data.</text>
</comment>
<dbReference type="Pfam" id="PF13905">
    <property type="entry name" value="Thioredoxin_8"/>
    <property type="match status" value="1"/>
</dbReference>
<evidence type="ECO:0000313" key="3">
    <source>
        <dbReference type="EMBL" id="PCG80247.1"/>
    </source>
</evidence>
<dbReference type="Gene3D" id="3.40.30.10">
    <property type="entry name" value="Glutaredoxin"/>
    <property type="match status" value="1"/>
</dbReference>
<dbReference type="AlphaFoldDB" id="A0A2A4K8B5"/>
<feature type="domain" description="Thioredoxin-like fold" evidence="1">
    <location>
        <begin position="45"/>
        <end position="137"/>
    </location>
</feature>
<organism evidence="2">
    <name type="scientific">Heliothis virescens</name>
    <name type="common">Tobacco budworm moth</name>
    <dbReference type="NCBI Taxonomy" id="7102"/>
    <lineage>
        <taxon>Eukaryota</taxon>
        <taxon>Metazoa</taxon>
        <taxon>Ecdysozoa</taxon>
        <taxon>Arthropoda</taxon>
        <taxon>Hexapoda</taxon>
        <taxon>Insecta</taxon>
        <taxon>Pterygota</taxon>
        <taxon>Neoptera</taxon>
        <taxon>Endopterygota</taxon>
        <taxon>Lepidoptera</taxon>
        <taxon>Glossata</taxon>
        <taxon>Ditrysia</taxon>
        <taxon>Noctuoidea</taxon>
        <taxon>Noctuidae</taxon>
        <taxon>Heliothinae</taxon>
        <taxon>Heliothis</taxon>
    </lineage>
</organism>
<dbReference type="InterPro" id="IPR012336">
    <property type="entry name" value="Thioredoxin-like_fold"/>
</dbReference>
<sequence length="230" mass="26716">MDKKKKKRYREEPITFTAFNWLKDAKLYNHNYERVTSAWLTDNVDTIVLYFSIRNADRPDNIIYQFYEMYENARYMNLPVEVINVPMDETKENMCIGYDEQANWFTLMYNDPLIITLQYIYAIGSVPHLVVIRTDCSLVSQHGILDVDAYGMNAFITWLSTSASSTTPKRLSKELKKYGPKWKYLTAGVGKTAKPDYRRKFSVVQKVDETTSIGLSIRTSDPEQMPLGLP</sequence>